<organism evidence="3 4">
    <name type="scientific">Kwoniella europaea PYCC6329</name>
    <dbReference type="NCBI Taxonomy" id="1423913"/>
    <lineage>
        <taxon>Eukaryota</taxon>
        <taxon>Fungi</taxon>
        <taxon>Dikarya</taxon>
        <taxon>Basidiomycota</taxon>
        <taxon>Agaricomycotina</taxon>
        <taxon>Tremellomycetes</taxon>
        <taxon>Tremellales</taxon>
        <taxon>Cryptococcaceae</taxon>
        <taxon>Kwoniella</taxon>
    </lineage>
</organism>
<dbReference type="AlphaFoldDB" id="A0AAX4KSJ8"/>
<keyword evidence="2" id="KW-0812">Transmembrane</keyword>
<reference evidence="3 4" key="1">
    <citation type="submission" date="2024-01" db="EMBL/GenBank/DDBJ databases">
        <title>Comparative genomics of Cryptococcus and Kwoniella reveals pathogenesis evolution and contrasting modes of karyotype evolution via chromosome fusion or intercentromeric recombination.</title>
        <authorList>
            <person name="Coelho M.A."/>
            <person name="David-Palma M."/>
            <person name="Shea T."/>
            <person name="Bowers K."/>
            <person name="McGinley-Smith S."/>
            <person name="Mohammad A.W."/>
            <person name="Gnirke A."/>
            <person name="Yurkov A.M."/>
            <person name="Nowrousian M."/>
            <person name="Sun S."/>
            <person name="Cuomo C.A."/>
            <person name="Heitman J."/>
        </authorList>
    </citation>
    <scope>NUCLEOTIDE SEQUENCE [LARGE SCALE GENOMIC DNA]</scope>
    <source>
        <strain evidence="3 4">PYCC6329</strain>
    </source>
</reference>
<evidence type="ECO:0000256" key="2">
    <source>
        <dbReference type="SAM" id="Phobius"/>
    </source>
</evidence>
<evidence type="ECO:0000313" key="3">
    <source>
        <dbReference type="EMBL" id="WWD09436.1"/>
    </source>
</evidence>
<evidence type="ECO:0000313" key="4">
    <source>
        <dbReference type="Proteomes" id="UP001358614"/>
    </source>
</evidence>
<dbReference type="EMBL" id="CP144090">
    <property type="protein sequence ID" value="WWD09436.1"/>
    <property type="molecule type" value="Genomic_DNA"/>
</dbReference>
<keyword evidence="2" id="KW-0472">Membrane</keyword>
<feature type="compositionally biased region" description="Polar residues" evidence="1">
    <location>
        <begin position="284"/>
        <end position="299"/>
    </location>
</feature>
<gene>
    <name evidence="3" type="ORF">V865_007560</name>
</gene>
<feature type="compositionally biased region" description="Basic and acidic residues" evidence="1">
    <location>
        <begin position="303"/>
        <end position="317"/>
    </location>
</feature>
<dbReference type="Proteomes" id="UP001358614">
    <property type="component" value="Chromosome 2"/>
</dbReference>
<name>A0AAX4KSJ8_9TREE</name>
<keyword evidence="4" id="KW-1185">Reference proteome</keyword>
<dbReference type="KEGG" id="ker:91106361"/>
<dbReference type="RefSeq" id="XP_066087403.1">
    <property type="nucleotide sequence ID" value="XM_066231306.1"/>
</dbReference>
<sequence>MISNTIFAHPILSQPFISLGFTSLSLLLLVLILLSVPGPIKSLYWFSIKTEDGESLSAGVLGWCMSNTSNCTYAPLSDNTYLSSMINTGEALLVRTMLPLSCYWMIVTFLIWIGLTVLIPIEAYRIKNLDSIIRHLRFSILEAFVLCMSLFGNILAWLAFGLSRNAFESIKRKGGKPKSGNAMETTAVAAFISLLSLFFAIWGLHLRLKSAQKKWKEEAVMVRRRSMALCINGVVNPDNADVLGERDEARLEKRLSTISGDSFRLGGGALDNSRNSIYKATYQPQPQAQFQSRSHSSNGYGHGDQEERLSEGNDHEAQAQTQAQMVRRFSLHDSPYSAAAATGHPN</sequence>
<feature type="transmembrane region" description="Helical" evidence="2">
    <location>
        <begin position="16"/>
        <end position="36"/>
    </location>
</feature>
<protein>
    <submittedName>
        <fullName evidence="3">Uncharacterized protein</fullName>
    </submittedName>
</protein>
<accession>A0AAX4KSJ8</accession>
<feature type="transmembrane region" description="Helical" evidence="2">
    <location>
        <begin position="136"/>
        <end position="160"/>
    </location>
</feature>
<feature type="transmembrane region" description="Helical" evidence="2">
    <location>
        <begin position="187"/>
        <end position="206"/>
    </location>
</feature>
<feature type="region of interest" description="Disordered" evidence="1">
    <location>
        <begin position="284"/>
        <end position="346"/>
    </location>
</feature>
<proteinExistence type="predicted"/>
<dbReference type="GeneID" id="91106361"/>
<keyword evidence="2" id="KW-1133">Transmembrane helix</keyword>
<feature type="transmembrane region" description="Helical" evidence="2">
    <location>
        <begin position="103"/>
        <end position="124"/>
    </location>
</feature>
<evidence type="ECO:0000256" key="1">
    <source>
        <dbReference type="SAM" id="MobiDB-lite"/>
    </source>
</evidence>